<dbReference type="PANTHER" id="PTHR42905:SF5">
    <property type="entry name" value="CARBOXYVINYL-CARBOXYPHOSPHONATE PHOSPHORYLMUTASE, CHLOROPLASTIC"/>
    <property type="match status" value="1"/>
</dbReference>
<keyword evidence="2" id="KW-1185">Reference proteome</keyword>
<dbReference type="Gene3D" id="3.20.20.60">
    <property type="entry name" value="Phosphoenolpyruvate-binding domains"/>
    <property type="match status" value="1"/>
</dbReference>
<dbReference type="EMBL" id="JAVHUY010000011">
    <property type="protein sequence ID" value="MDQ7905557.1"/>
    <property type="molecule type" value="Genomic_DNA"/>
</dbReference>
<dbReference type="InterPro" id="IPR040442">
    <property type="entry name" value="Pyrv_kinase-like_dom_sf"/>
</dbReference>
<comment type="caution">
    <text evidence="1">The sequence shown here is derived from an EMBL/GenBank/DDBJ whole genome shotgun (WGS) entry which is preliminary data.</text>
</comment>
<dbReference type="InterPro" id="IPR039556">
    <property type="entry name" value="ICL/PEPM"/>
</dbReference>
<dbReference type="SUPFAM" id="SSF51621">
    <property type="entry name" value="Phosphoenolpyruvate/pyruvate domain"/>
    <property type="match status" value="1"/>
</dbReference>
<reference evidence="1 2" key="1">
    <citation type="submission" date="2023-08" db="EMBL/GenBank/DDBJ databases">
        <title>Phytohabitans sansha sp. nov., isolated from marine sediment.</title>
        <authorList>
            <person name="Zhao Y."/>
            <person name="Yi K."/>
        </authorList>
    </citation>
    <scope>NUCLEOTIDE SEQUENCE [LARGE SCALE GENOMIC DNA]</scope>
    <source>
        <strain evidence="1 2">ZYX-F-186</strain>
    </source>
</reference>
<protein>
    <submittedName>
        <fullName evidence="1">Oxaloacetate decarboxylase</fullName>
    </submittedName>
</protein>
<accession>A0ABU0ZHX8</accession>
<dbReference type="CDD" id="cd00377">
    <property type="entry name" value="ICL_PEPM"/>
    <property type="match status" value="1"/>
</dbReference>
<dbReference type="Proteomes" id="UP001230908">
    <property type="component" value="Unassembled WGS sequence"/>
</dbReference>
<proteinExistence type="predicted"/>
<sequence>MTDDRARLVPAPMTAPDAHELRLALRTALAGPRPLVLPGVTDAMSLRLVERAGFEAAYATGAGLANAQHALPDIGLTSMVEVVEHVGRMTALASIPIVVDADTGYGGPLATVRTVRLLERAGASAVQVEDQQMPKRCGHFDDHDLIPTGHMQTKIAAACEARTDEALVIIARTDARSVYGIEDAIERAKAYVEAGAEVIFVEAPRTIEELALVGTELAGVPLVVNVVEGGKTPELDLKEYAELGFSVVLFANYLMRTMMRAGIEALRHLRDHGETASRADQMVTWSERQELFRLADLSAAEALLDQPLADVLAATGNRLP</sequence>
<dbReference type="InterPro" id="IPR015813">
    <property type="entry name" value="Pyrv/PenolPyrv_kinase-like_dom"/>
</dbReference>
<gene>
    <name evidence="1" type="ORF">RB614_13615</name>
</gene>
<evidence type="ECO:0000313" key="1">
    <source>
        <dbReference type="EMBL" id="MDQ7905557.1"/>
    </source>
</evidence>
<dbReference type="PANTHER" id="PTHR42905">
    <property type="entry name" value="PHOSPHOENOLPYRUVATE CARBOXYLASE"/>
    <property type="match status" value="1"/>
</dbReference>
<dbReference type="Pfam" id="PF13714">
    <property type="entry name" value="PEP_mutase"/>
    <property type="match status" value="1"/>
</dbReference>
<dbReference type="RefSeq" id="WP_308712830.1">
    <property type="nucleotide sequence ID" value="NZ_JAVHUY010000011.1"/>
</dbReference>
<evidence type="ECO:0000313" key="2">
    <source>
        <dbReference type="Proteomes" id="UP001230908"/>
    </source>
</evidence>
<name>A0ABU0ZHX8_9ACTN</name>
<organism evidence="1 2">
    <name type="scientific">Phytohabitans maris</name>
    <dbReference type="NCBI Taxonomy" id="3071409"/>
    <lineage>
        <taxon>Bacteria</taxon>
        <taxon>Bacillati</taxon>
        <taxon>Actinomycetota</taxon>
        <taxon>Actinomycetes</taxon>
        <taxon>Micromonosporales</taxon>
        <taxon>Micromonosporaceae</taxon>
    </lineage>
</organism>